<dbReference type="AlphaFoldDB" id="A0A9D0Z0A6"/>
<dbReference type="EMBL" id="DVFK01000006">
    <property type="protein sequence ID" value="HIQ66926.1"/>
    <property type="molecule type" value="Genomic_DNA"/>
</dbReference>
<dbReference type="SUPFAM" id="SSF159664">
    <property type="entry name" value="CobE/GbiG C-terminal domain-like"/>
    <property type="match status" value="1"/>
</dbReference>
<evidence type="ECO:0000313" key="5">
    <source>
        <dbReference type="Proteomes" id="UP000886796"/>
    </source>
</evidence>
<dbReference type="PANTHER" id="PTHR37477:SF1">
    <property type="entry name" value="COBALT-PRECORRIN-5A HYDROLASE"/>
    <property type="match status" value="1"/>
</dbReference>
<dbReference type="Proteomes" id="UP000886796">
    <property type="component" value="Unassembled WGS sequence"/>
</dbReference>
<comment type="caution">
    <text evidence="4">The sequence shown here is derived from an EMBL/GenBank/DDBJ whole genome shotgun (WGS) entry which is preliminary data.</text>
</comment>
<accession>A0A9D0Z0A6</accession>
<feature type="domain" description="CobE/GbiG C-terminal" evidence="1">
    <location>
        <begin position="201"/>
        <end position="317"/>
    </location>
</feature>
<reference evidence="4" key="2">
    <citation type="journal article" date="2021" name="PeerJ">
        <title>Extensive microbial diversity within the chicken gut microbiome revealed by metagenomics and culture.</title>
        <authorList>
            <person name="Gilroy R."/>
            <person name="Ravi A."/>
            <person name="Getino M."/>
            <person name="Pursley I."/>
            <person name="Horton D.L."/>
            <person name="Alikhan N.F."/>
            <person name="Baker D."/>
            <person name="Gharbi K."/>
            <person name="Hall N."/>
            <person name="Watson M."/>
            <person name="Adriaenssens E.M."/>
            <person name="Foster-Nyarko E."/>
            <person name="Jarju S."/>
            <person name="Secka A."/>
            <person name="Antonio M."/>
            <person name="Oren A."/>
            <person name="Chaudhuri R.R."/>
            <person name="La Ragione R."/>
            <person name="Hildebrand F."/>
            <person name="Pallen M.J."/>
        </authorList>
    </citation>
    <scope>NUCLEOTIDE SEQUENCE</scope>
    <source>
        <strain evidence="4">13361</strain>
    </source>
</reference>
<proteinExistence type="predicted"/>
<dbReference type="Gene3D" id="3.30.420.180">
    <property type="entry name" value="CobE/GbiG C-terminal domain"/>
    <property type="match status" value="1"/>
</dbReference>
<keyword evidence="4" id="KW-0378">Hydrolase</keyword>
<feature type="domain" description="Cobalamin biosynthesis central region" evidence="3">
    <location>
        <begin position="124"/>
        <end position="170"/>
    </location>
</feature>
<dbReference type="Pfam" id="PF11761">
    <property type="entry name" value="CbiG_mid"/>
    <property type="match status" value="1"/>
</dbReference>
<dbReference type="Pfam" id="PF11760">
    <property type="entry name" value="CbiG_N"/>
    <property type="match status" value="1"/>
</dbReference>
<gene>
    <name evidence="4" type="ORF">IAB74_00245</name>
</gene>
<dbReference type="InterPro" id="IPR038029">
    <property type="entry name" value="GbiG_N_sf"/>
</dbReference>
<feature type="domain" description="Cobalamin synthesis G N-terminal" evidence="2">
    <location>
        <begin position="39"/>
        <end position="119"/>
    </location>
</feature>
<dbReference type="InterPro" id="IPR002750">
    <property type="entry name" value="CobE/GbiG_C"/>
</dbReference>
<dbReference type="GO" id="GO:0016787">
    <property type="term" value="F:hydrolase activity"/>
    <property type="evidence" value="ECO:0007669"/>
    <property type="project" value="UniProtKB-KW"/>
</dbReference>
<evidence type="ECO:0000313" key="4">
    <source>
        <dbReference type="EMBL" id="HIQ66926.1"/>
    </source>
</evidence>
<reference evidence="4" key="1">
    <citation type="submission" date="2020-10" db="EMBL/GenBank/DDBJ databases">
        <authorList>
            <person name="Gilroy R."/>
        </authorList>
    </citation>
    <scope>NUCLEOTIDE SEQUENCE</scope>
    <source>
        <strain evidence="4">13361</strain>
    </source>
</reference>
<dbReference type="Gene3D" id="3.40.50.11220">
    <property type="match status" value="1"/>
</dbReference>
<dbReference type="GO" id="GO:0009236">
    <property type="term" value="P:cobalamin biosynthetic process"/>
    <property type="evidence" value="ECO:0007669"/>
    <property type="project" value="InterPro"/>
</dbReference>
<evidence type="ECO:0000259" key="2">
    <source>
        <dbReference type="Pfam" id="PF11760"/>
    </source>
</evidence>
<dbReference type="InterPro" id="IPR021744">
    <property type="entry name" value="CbiG_N"/>
</dbReference>
<dbReference type="SUPFAM" id="SSF159672">
    <property type="entry name" value="CbiG N-terminal domain-like"/>
    <property type="match status" value="1"/>
</dbReference>
<organism evidence="4 5">
    <name type="scientific">Candidatus Faecousia excrementigallinarum</name>
    <dbReference type="NCBI Taxonomy" id="2840806"/>
    <lineage>
        <taxon>Bacteria</taxon>
        <taxon>Bacillati</taxon>
        <taxon>Bacillota</taxon>
        <taxon>Clostridia</taxon>
        <taxon>Eubacteriales</taxon>
        <taxon>Oscillospiraceae</taxon>
        <taxon>Faecousia</taxon>
    </lineage>
</organism>
<dbReference type="InterPro" id="IPR052553">
    <property type="entry name" value="CbiG_hydrolase"/>
</dbReference>
<evidence type="ECO:0000259" key="3">
    <source>
        <dbReference type="Pfam" id="PF11761"/>
    </source>
</evidence>
<dbReference type="Pfam" id="PF01890">
    <property type="entry name" value="CbiG_C"/>
    <property type="match status" value="1"/>
</dbReference>
<name>A0A9D0Z0A6_9FIRM</name>
<sequence length="329" mass="35247">MNIRLIAFTDRGFLLAQRLAEALPGEAERCGQTHSLPSWTEAAFPNAQALIFVGAAGIAVRAIAPYVKSKVQDPAVVVVDEKGKFAIPILSGHLGGANDLARKIAHLIGACPVITTATDVNRVFAVDEWAKRQNCHVANPERIKLVSGKLLSGKEVTVRCPWKIQGTPPEWVKPGEEKPDVNVDIYKSSKVALCLVPRVAVLGVGCKKGTTQEALEGAFQRLLEKYGLFSQAVCRICSIDLKKEEPGLLAFAQAHGWHFETFSARELAAAPGEFSASGFVKSVTGVDNVCERSALLGSGGTLIIKKNAGDGITMAVAVEPYAPDWSYNE</sequence>
<dbReference type="InterPro" id="IPR036518">
    <property type="entry name" value="CobE/GbiG_C_sf"/>
</dbReference>
<evidence type="ECO:0000259" key="1">
    <source>
        <dbReference type="Pfam" id="PF01890"/>
    </source>
</evidence>
<dbReference type="InterPro" id="IPR021745">
    <property type="entry name" value="CbiG_mid"/>
</dbReference>
<dbReference type="PANTHER" id="PTHR37477">
    <property type="entry name" value="COBALT-PRECORRIN-5A HYDROLASE"/>
    <property type="match status" value="1"/>
</dbReference>
<protein>
    <submittedName>
        <fullName evidence="4">Cobalt-precorrin 5A hydrolase</fullName>
    </submittedName>
</protein>